<evidence type="ECO:0000313" key="1">
    <source>
        <dbReference type="EMBL" id="XAI70358.1"/>
    </source>
</evidence>
<name>A0AAU6W1C0_9VIRU</name>
<gene>
    <name evidence="1" type="primary">rne</name>
    <name evidence="1" type="ORF">Draal01_00017</name>
</gene>
<organism evidence="1">
    <name type="scientific">Pseudomonas phage Draal01</name>
    <dbReference type="NCBI Taxonomy" id="3138532"/>
    <lineage>
        <taxon>Viruses</taxon>
    </lineage>
</organism>
<dbReference type="EMBL" id="PP179322">
    <property type="protein sequence ID" value="XAI70358.1"/>
    <property type="molecule type" value="Genomic_DNA"/>
</dbReference>
<dbReference type="GO" id="GO:0008995">
    <property type="term" value="F:ribonuclease E activity"/>
    <property type="evidence" value="ECO:0007669"/>
    <property type="project" value="UniProtKB-EC"/>
</dbReference>
<proteinExistence type="predicted"/>
<reference evidence="1" key="1">
    <citation type="journal article" date="2024" name="J. Gen. Virol.">
        <title>Novel phages of Pseudomonas syringae unveil numerous potential auxiliary metabolic genes.</title>
        <authorList>
            <person name="Feltin C."/>
            <person name="Garneau J.R."/>
            <person name="Morris C.E."/>
            <person name="Berard A."/>
            <person name="Torres-Barcelo C."/>
        </authorList>
    </citation>
    <scope>NUCLEOTIDE SEQUENCE</scope>
</reference>
<sequence length="60" mass="6918">MKANPSAKAPEFTERQIEYLERMYPEITGDASTSHETFLVQSGKRTVVRHLRSLLTKETH</sequence>
<keyword evidence="1" id="KW-0378">Hydrolase</keyword>
<dbReference type="EC" id="3.1.26.12" evidence="1"/>
<accession>A0AAU6W1C0</accession>
<protein>
    <submittedName>
        <fullName evidence="1">Ribonuclease E</fullName>
        <ecNumber evidence="1">3.1.26.12</ecNumber>
    </submittedName>
</protein>